<dbReference type="Proteomes" id="UP001367508">
    <property type="component" value="Unassembled WGS sequence"/>
</dbReference>
<keyword evidence="2" id="KW-0732">Signal</keyword>
<dbReference type="Gene3D" id="2.70.98.10">
    <property type="match status" value="1"/>
</dbReference>
<name>A0AAN9PR75_CANGL</name>
<organism evidence="5 6">
    <name type="scientific">Canavalia gladiata</name>
    <name type="common">Sword bean</name>
    <name type="synonym">Dolichos gladiatus</name>
    <dbReference type="NCBI Taxonomy" id="3824"/>
    <lineage>
        <taxon>Eukaryota</taxon>
        <taxon>Viridiplantae</taxon>
        <taxon>Streptophyta</taxon>
        <taxon>Embryophyta</taxon>
        <taxon>Tracheophyta</taxon>
        <taxon>Spermatophyta</taxon>
        <taxon>Magnoliopsida</taxon>
        <taxon>eudicotyledons</taxon>
        <taxon>Gunneridae</taxon>
        <taxon>Pentapetalae</taxon>
        <taxon>rosids</taxon>
        <taxon>fabids</taxon>
        <taxon>Fabales</taxon>
        <taxon>Fabaceae</taxon>
        <taxon>Papilionoideae</taxon>
        <taxon>50 kb inversion clade</taxon>
        <taxon>NPAAA clade</taxon>
        <taxon>indigoferoid/millettioid clade</taxon>
        <taxon>Phaseoleae</taxon>
        <taxon>Canavalia</taxon>
    </lineage>
</organism>
<comment type="caution">
    <text evidence="5">The sequence shown here is derived from an EMBL/GenBank/DDBJ whole genome shotgun (WGS) entry which is preliminary data.</text>
</comment>
<dbReference type="EMBL" id="JAYMYQ010000010">
    <property type="protein sequence ID" value="KAK7307279.1"/>
    <property type="molecule type" value="Genomic_DNA"/>
</dbReference>
<dbReference type="GO" id="GO:0003824">
    <property type="term" value="F:catalytic activity"/>
    <property type="evidence" value="ECO:0007669"/>
    <property type="project" value="InterPro"/>
</dbReference>
<proteinExistence type="predicted"/>
<feature type="compositionally biased region" description="Basic and acidic residues" evidence="1">
    <location>
        <begin position="489"/>
        <end position="499"/>
    </location>
</feature>
<dbReference type="Pfam" id="PF07727">
    <property type="entry name" value="RVT_2"/>
    <property type="match status" value="1"/>
</dbReference>
<sequence length="875" mass="97102">MKVSNRISFMWWFRVAVQLGLIFLAASAESSNNILFREGNEAASTPVPPPVTLDTQNPHQAVISNGIVTITLSNPEGDVTGISHAGIEDIFDTRSPEKNRGYFDFDWGNQNGPGGSLRLQGTEFTTIAQNDNIVEVSFSTSSNGSNIAVNTDKRYILRRGDSGFYSYVIFDRPAGLPAVSFGQIRYVFKPNGNRFHYMTVSNTRQRLMPTPNDRKTGQPLAYPEAVLLTHPSNPQFKGQVDDKYFYSAENKDSLVHGWITVDSEAPVGFWMITPSNEYRSHGPTKQDLTSHCGPTTLNMFLSSHYTGESTGVEFQQGEAYTKVFGPIFSYVNTVSNKADFRSLWSDAVAQQSREAASWPYDFVEAKEFFKANKRGILGGKLLVQDGAGNPQPAVNAYIGLALPGGAGSWQTEAKSWDTVVAAISSSRGSEKLKFDEIRDVVLSETGRFWDDKNRKILRHCDVTFDESVLYKDREQKVSETTKQVGVEVELEKSTPRDVEADTQSTPDTVAEEPEVEQVTPEQVLKRSSRTIRAPDKYSPSLHYLLLTDEGEPESFDEALQVEDSIKWEQAMDDEMSSLEKNNTWVLTELPVGKRALLNKWVFRIKAEPDGKRRFKARLVVKGYSQRKGSSMREINNLKTKLSSAFEMKDLGAAKQILGMRISRDRSAGSLIDLGSIVYNPPRNGPTLWQIGIPDRSAAEFFIPNAVPPHLNNLDSTDGGEKLGPKPILLTCLNLHTFFPFTETICTVTKVEALRNTGNSYVPTTWQIVFDLSNVLKGTYTLQLGLASTTGARLEVRVNNPNARRPFFTMHVSGTDNAIARHGIHGLQSLYTVGVPSNLLVKGNNTIYLLQSNGASPFAGILYDYLRLESPATKAT</sequence>
<protein>
    <recommendedName>
        <fullName evidence="7">Rhamnogalacturonan endolyase</fullName>
    </recommendedName>
</protein>
<evidence type="ECO:0000259" key="3">
    <source>
        <dbReference type="Pfam" id="PF07727"/>
    </source>
</evidence>
<reference evidence="5 6" key="1">
    <citation type="submission" date="2024-01" db="EMBL/GenBank/DDBJ databases">
        <title>The genomes of 5 underutilized Papilionoideae crops provide insights into root nodulation and disease resistanc.</title>
        <authorList>
            <person name="Jiang F."/>
        </authorList>
    </citation>
    <scope>NUCLEOTIDE SEQUENCE [LARGE SCALE GENOMIC DNA]</scope>
    <source>
        <strain evidence="5">LVBAO_FW01</strain>
        <tissue evidence="5">Leaves</tissue>
    </source>
</reference>
<feature type="domain" description="Reverse transcriptase Ty1/copia-type" evidence="3">
    <location>
        <begin position="581"/>
        <end position="628"/>
    </location>
</feature>
<evidence type="ECO:0000256" key="2">
    <source>
        <dbReference type="SAM" id="SignalP"/>
    </source>
</evidence>
<dbReference type="Pfam" id="PF06045">
    <property type="entry name" value="Rhamnogal_lyase"/>
    <property type="match status" value="1"/>
</dbReference>
<dbReference type="PANTHER" id="PTHR32018:SF6">
    <property type="entry name" value="RHAMNOGALACTURONAN ENDOLYASE"/>
    <property type="match status" value="1"/>
</dbReference>
<evidence type="ECO:0000256" key="1">
    <source>
        <dbReference type="SAM" id="MobiDB-lite"/>
    </source>
</evidence>
<feature type="region of interest" description="Disordered" evidence="1">
    <location>
        <begin position="482"/>
        <end position="513"/>
    </location>
</feature>
<feature type="signal peptide" evidence="2">
    <location>
        <begin position="1"/>
        <end position="28"/>
    </location>
</feature>
<keyword evidence="6" id="KW-1185">Reference proteome</keyword>
<evidence type="ECO:0008006" key="7">
    <source>
        <dbReference type="Google" id="ProtNLM"/>
    </source>
</evidence>
<evidence type="ECO:0000313" key="5">
    <source>
        <dbReference type="EMBL" id="KAK7307279.1"/>
    </source>
</evidence>
<dbReference type="GO" id="GO:0005975">
    <property type="term" value="P:carbohydrate metabolic process"/>
    <property type="evidence" value="ECO:0007669"/>
    <property type="project" value="InterPro"/>
</dbReference>
<evidence type="ECO:0000313" key="6">
    <source>
        <dbReference type="Proteomes" id="UP001367508"/>
    </source>
</evidence>
<dbReference type="InterPro" id="IPR010325">
    <property type="entry name" value="Rhamnogal_lyase"/>
</dbReference>
<dbReference type="CDD" id="cd10317">
    <property type="entry name" value="RGL4_C"/>
    <property type="match status" value="1"/>
</dbReference>
<dbReference type="PANTHER" id="PTHR32018">
    <property type="entry name" value="RHAMNOGALACTURONATE LYASE FAMILY PROTEIN"/>
    <property type="match status" value="1"/>
</dbReference>
<evidence type="ECO:0000259" key="4">
    <source>
        <dbReference type="Pfam" id="PF14683"/>
    </source>
</evidence>
<dbReference type="SUPFAM" id="SSF74650">
    <property type="entry name" value="Galactose mutarotase-like"/>
    <property type="match status" value="1"/>
</dbReference>
<dbReference type="InterPro" id="IPR008979">
    <property type="entry name" value="Galactose-bd-like_sf"/>
</dbReference>
<accession>A0AAN9PR75</accession>
<dbReference type="GO" id="GO:0030246">
    <property type="term" value="F:carbohydrate binding"/>
    <property type="evidence" value="ECO:0007669"/>
    <property type="project" value="InterPro"/>
</dbReference>
<dbReference type="Gene3D" id="2.60.120.260">
    <property type="entry name" value="Galactose-binding domain-like"/>
    <property type="match status" value="1"/>
</dbReference>
<dbReference type="InterPro" id="IPR013103">
    <property type="entry name" value="RVT_2"/>
</dbReference>
<dbReference type="SUPFAM" id="SSF49785">
    <property type="entry name" value="Galactose-binding domain-like"/>
    <property type="match status" value="1"/>
</dbReference>
<dbReference type="InterPro" id="IPR051850">
    <property type="entry name" value="Polysacch_Lyase_4"/>
</dbReference>
<dbReference type="Pfam" id="PF14683">
    <property type="entry name" value="CBM-like"/>
    <property type="match status" value="1"/>
</dbReference>
<feature type="chain" id="PRO_5042878139" description="Rhamnogalacturonan endolyase" evidence="2">
    <location>
        <begin position="29"/>
        <end position="875"/>
    </location>
</feature>
<dbReference type="InterPro" id="IPR029411">
    <property type="entry name" value="RG-lyase_III"/>
</dbReference>
<gene>
    <name evidence="5" type="ORF">VNO77_40196</name>
</gene>
<dbReference type="InterPro" id="IPR014718">
    <property type="entry name" value="GH-type_carb-bd"/>
</dbReference>
<dbReference type="AlphaFoldDB" id="A0AAN9PR75"/>
<dbReference type="InterPro" id="IPR011013">
    <property type="entry name" value="Gal_mutarotase_sf_dom"/>
</dbReference>
<feature type="domain" description="Rhamnogalacturonan lyase" evidence="4">
    <location>
        <begin position="686"/>
        <end position="867"/>
    </location>
</feature>
<dbReference type="CDD" id="cd10320">
    <property type="entry name" value="RGL4_N"/>
    <property type="match status" value="1"/>
</dbReference>